<dbReference type="InterPro" id="IPR013126">
    <property type="entry name" value="Hsp_70_fam"/>
</dbReference>
<proteinExistence type="predicted"/>
<accession>A0A3P6BY85</accession>
<organism evidence="5">
    <name type="scientific">Brassica campestris</name>
    <name type="common">Field mustard</name>
    <dbReference type="NCBI Taxonomy" id="3711"/>
    <lineage>
        <taxon>Eukaryota</taxon>
        <taxon>Viridiplantae</taxon>
        <taxon>Streptophyta</taxon>
        <taxon>Embryophyta</taxon>
        <taxon>Tracheophyta</taxon>
        <taxon>Spermatophyta</taxon>
        <taxon>Magnoliopsida</taxon>
        <taxon>eudicotyledons</taxon>
        <taxon>Gunneridae</taxon>
        <taxon>Pentapetalae</taxon>
        <taxon>rosids</taxon>
        <taxon>malvids</taxon>
        <taxon>Brassicales</taxon>
        <taxon>Brassicaceae</taxon>
        <taxon>Brassiceae</taxon>
        <taxon>Brassica</taxon>
    </lineage>
</organism>
<dbReference type="PANTHER" id="PTHR45639">
    <property type="entry name" value="HSC70CB, ISOFORM G-RELATED"/>
    <property type="match status" value="1"/>
</dbReference>
<keyword evidence="2" id="KW-0067">ATP-binding</keyword>
<dbReference type="InterPro" id="IPR029048">
    <property type="entry name" value="HSP70_C_sf"/>
</dbReference>
<gene>
    <name evidence="5" type="ORF">BRAA08T35251Z</name>
    <name evidence="4" type="ORF">BRAPAZ1V2_A08P35900.2</name>
</gene>
<feature type="compositionally biased region" description="Polar residues" evidence="3">
    <location>
        <begin position="81"/>
        <end position="90"/>
    </location>
</feature>
<dbReference type="InterPro" id="IPR029047">
    <property type="entry name" value="HSP70_peptide-bd_sf"/>
</dbReference>
<evidence type="ECO:0000313" key="6">
    <source>
        <dbReference type="EnsemblPlants" id="Bra016825.1-P"/>
    </source>
</evidence>
<sequence>MLSSLFKRELGRTVNASECVARGCAMLSPVFRVRDYEIGPFQISHGEAARVKVRVQLNLHGIVSVDSASLIEGHKENMTSEEMISENNHQSSATKDDTSSSTNDPKAIKRTEIPVVGNVSGALTKDELLEAKQRENSLVEKDLKMESTKDKKNALESFVYEMRDRMLNTYRNTATESERECIARNCSNGARFMNVLLLTDEIEKDLECVAGRASTLGNQTLFLPNRNITDHMEVENQMIWGLIDFSPRPHNSLIV</sequence>
<dbReference type="GO" id="GO:0140662">
    <property type="term" value="F:ATP-dependent protein folding chaperone"/>
    <property type="evidence" value="ECO:0007669"/>
    <property type="project" value="InterPro"/>
</dbReference>
<dbReference type="EMBL" id="LS974624">
    <property type="protein sequence ID" value="CAG7899924.1"/>
    <property type="molecule type" value="Genomic_DNA"/>
</dbReference>
<dbReference type="Proteomes" id="UP000011750">
    <property type="component" value="Chromosome A08"/>
</dbReference>
<reference evidence="6" key="4">
    <citation type="submission" date="2023-03" db="UniProtKB">
        <authorList>
            <consortium name="EnsemblPlants"/>
        </authorList>
    </citation>
    <scope>IDENTIFICATION</scope>
    <source>
        <strain evidence="6">cv. Chiifu-401-42</strain>
    </source>
</reference>
<evidence type="ECO:0000313" key="5">
    <source>
        <dbReference type="EMBL" id="VDD07836.1"/>
    </source>
</evidence>
<dbReference type="AlphaFoldDB" id="A0A3P6BY85"/>
<accession>M4DJZ7</accession>
<evidence type="ECO:0000313" key="4">
    <source>
        <dbReference type="EMBL" id="CAG7899924.1"/>
    </source>
</evidence>
<dbReference type="Gene3D" id="2.60.34.10">
    <property type="entry name" value="Substrate Binding Domain Of DNAk, Chain A, domain 1"/>
    <property type="match status" value="1"/>
</dbReference>
<dbReference type="HOGENOM" id="CLU_1091303_0_0_1"/>
<dbReference type="EnsemblPlants" id="Bra016825.1">
    <property type="protein sequence ID" value="Bra016825.1-P"/>
    <property type="gene ID" value="Bra016825"/>
</dbReference>
<dbReference type="SUPFAM" id="SSF100934">
    <property type="entry name" value="Heat shock protein 70kD (HSP70), C-terminal subdomain"/>
    <property type="match status" value="1"/>
</dbReference>
<reference evidence="7" key="1">
    <citation type="journal article" date="2011" name="Nat. Genet.">
        <title>The genome of the mesopolyploid crop species Brassica rapa.</title>
        <authorList>
            <consortium name="Brassica rapa Genome Sequencing Project Consortium"/>
            <person name="Wang X."/>
            <person name="Wang H."/>
            <person name="Wang J."/>
            <person name="Sun R."/>
            <person name="Wu J."/>
            <person name="Liu S."/>
            <person name="Bai Y."/>
            <person name="Mun J.H."/>
            <person name="Bancroft I."/>
            <person name="Cheng F."/>
            <person name="Huang S."/>
            <person name="Li X."/>
            <person name="Hua W."/>
            <person name="Wang J."/>
            <person name="Wang X."/>
            <person name="Freeling M."/>
            <person name="Pires J.C."/>
            <person name="Paterson A.H."/>
            <person name="Chalhoub B."/>
            <person name="Wang B."/>
            <person name="Hayward A."/>
            <person name="Sharpe A.G."/>
            <person name="Park B.S."/>
            <person name="Weisshaar B."/>
            <person name="Liu B."/>
            <person name="Li B."/>
            <person name="Liu B."/>
            <person name="Tong C."/>
            <person name="Song C."/>
            <person name="Duran C."/>
            <person name="Peng C."/>
            <person name="Geng C."/>
            <person name="Koh C."/>
            <person name="Lin C."/>
            <person name="Edwards D."/>
            <person name="Mu D."/>
            <person name="Shen D."/>
            <person name="Soumpourou E."/>
            <person name="Li F."/>
            <person name="Fraser F."/>
            <person name="Conant G."/>
            <person name="Lassalle G."/>
            <person name="King G.J."/>
            <person name="Bonnema G."/>
            <person name="Tang H."/>
            <person name="Wang H."/>
            <person name="Belcram H."/>
            <person name="Zhou H."/>
            <person name="Hirakawa H."/>
            <person name="Abe H."/>
            <person name="Guo H."/>
            <person name="Wang H."/>
            <person name="Jin H."/>
            <person name="Parkin I.A."/>
            <person name="Batley J."/>
            <person name="Kim J.S."/>
            <person name="Just J."/>
            <person name="Li J."/>
            <person name="Xu J."/>
            <person name="Deng J."/>
            <person name="Kim J.A."/>
            <person name="Li J."/>
            <person name="Yu J."/>
            <person name="Meng J."/>
            <person name="Wang J."/>
            <person name="Min J."/>
            <person name="Poulain J."/>
            <person name="Wang J."/>
            <person name="Hatakeyama K."/>
            <person name="Wu K."/>
            <person name="Wang L."/>
            <person name="Fang L."/>
            <person name="Trick M."/>
            <person name="Links M.G."/>
            <person name="Zhao M."/>
            <person name="Jin M."/>
            <person name="Ramchiary N."/>
            <person name="Drou N."/>
            <person name="Berkman P.J."/>
            <person name="Cai Q."/>
            <person name="Huang Q."/>
            <person name="Li R."/>
            <person name="Tabata S."/>
            <person name="Cheng S."/>
            <person name="Zhang S."/>
            <person name="Zhang S."/>
            <person name="Huang S."/>
            <person name="Sato S."/>
            <person name="Sun S."/>
            <person name="Kwon S.J."/>
            <person name="Choi S.R."/>
            <person name="Lee T.H."/>
            <person name="Fan W."/>
            <person name="Zhao X."/>
            <person name="Tan X."/>
            <person name="Xu X."/>
            <person name="Wang Y."/>
            <person name="Qiu Y."/>
            <person name="Yin Y."/>
            <person name="Li Y."/>
            <person name="Du Y."/>
            <person name="Liao Y."/>
            <person name="Lim Y."/>
            <person name="Narusaka Y."/>
            <person name="Wang Y."/>
            <person name="Wang Z."/>
            <person name="Li Z."/>
            <person name="Wang Z."/>
            <person name="Xiong Z."/>
            <person name="Zhang Z."/>
        </authorList>
    </citation>
    <scope>NUCLEOTIDE SEQUENCE [LARGE SCALE GENOMIC DNA]</scope>
    <source>
        <strain evidence="7">cv. Chiifu-401-42</strain>
    </source>
</reference>
<dbReference type="EMBL" id="LR031575">
    <property type="protein sequence ID" value="VDD07836.1"/>
    <property type="molecule type" value="Genomic_DNA"/>
</dbReference>
<dbReference type="Gene3D" id="1.20.1270.10">
    <property type="match status" value="1"/>
</dbReference>
<keyword evidence="7" id="KW-1185">Reference proteome</keyword>
<dbReference type="STRING" id="51351.M4DJZ7"/>
<dbReference type="Gramene" id="Bra016825.1">
    <property type="protein sequence ID" value="Bra016825.1-P"/>
    <property type="gene ID" value="Bra016825"/>
</dbReference>
<dbReference type="Proteomes" id="UP000694005">
    <property type="component" value="Chromosome A08"/>
</dbReference>
<dbReference type="PANTHER" id="PTHR45639:SF15">
    <property type="entry name" value="HEAT SHOCK 70 KDA PROTEIN 16"/>
    <property type="match status" value="1"/>
</dbReference>
<reference evidence="7" key="2">
    <citation type="journal article" date="2018" name="Hortic Res">
        <title>Improved Brassica rapa reference genome by single-molecule sequencing and chromosome conformation capture technologies.</title>
        <authorList>
            <person name="Zhang L."/>
            <person name="Cai X."/>
            <person name="Wu J."/>
            <person name="Liu M."/>
            <person name="Grob S."/>
            <person name="Cheng F."/>
            <person name="Liang J."/>
            <person name="Cai C."/>
            <person name="Liu Z."/>
            <person name="Liu B."/>
            <person name="Wang F."/>
            <person name="Li S."/>
            <person name="Liu F."/>
            <person name="Li X."/>
            <person name="Cheng L."/>
            <person name="Yang W."/>
            <person name="Li M.H."/>
            <person name="Grossniklaus U."/>
            <person name="Zheng H."/>
            <person name="Wang X."/>
        </authorList>
    </citation>
    <scope>NUCLEOTIDE SEQUENCE [LARGE SCALE GENOMIC DNA]</scope>
    <source>
        <strain evidence="7">cv. Chiifu-401-42</strain>
    </source>
</reference>
<evidence type="ECO:0000313" key="7">
    <source>
        <dbReference type="Proteomes" id="UP000011750"/>
    </source>
</evidence>
<evidence type="ECO:0000256" key="1">
    <source>
        <dbReference type="ARBA" id="ARBA00022741"/>
    </source>
</evidence>
<evidence type="ECO:0000256" key="2">
    <source>
        <dbReference type="ARBA" id="ARBA00022840"/>
    </source>
</evidence>
<dbReference type="GO" id="GO:0005524">
    <property type="term" value="F:ATP binding"/>
    <property type="evidence" value="ECO:0007669"/>
    <property type="project" value="UniProtKB-KW"/>
</dbReference>
<dbReference type="SMR" id="A0A3P6BY85"/>
<name>A0A3P6BY85_BRACM</name>
<protein>
    <submittedName>
        <fullName evidence="5 6">Uncharacterized protein</fullName>
    </submittedName>
</protein>
<dbReference type="Gramene" id="A08p35900.2_BraZ1">
    <property type="protein sequence ID" value="A08p35900.2_BraZ1.CDS"/>
    <property type="gene ID" value="A08g35900.2_BraZ1"/>
</dbReference>
<evidence type="ECO:0000256" key="3">
    <source>
        <dbReference type="SAM" id="MobiDB-lite"/>
    </source>
</evidence>
<feature type="region of interest" description="Disordered" evidence="3">
    <location>
        <begin position="81"/>
        <end position="111"/>
    </location>
</feature>
<keyword evidence="1" id="KW-0547">Nucleotide-binding</keyword>
<dbReference type="eggNOG" id="KOG0103">
    <property type="taxonomic scope" value="Eukaryota"/>
</dbReference>
<reference evidence="5" key="3">
    <citation type="submission" date="2018-11" db="EMBL/GenBank/DDBJ databases">
        <authorList>
            <consortium name="Genoscope - CEA"/>
            <person name="William W."/>
        </authorList>
    </citation>
    <scope>NUCLEOTIDE SEQUENCE</scope>
</reference>